<dbReference type="InterPro" id="IPR001451">
    <property type="entry name" value="Hexapep"/>
</dbReference>
<sequence length="180" mass="19315">MMDKLLVSLLVLLANVKALFFKVIYLGQIQSDLVVPSPYFPSVRIRSGGSISCSHVKFRRRCSIFADGGQVNIGKGAFLNNDCSINSNQSVVIGANTLLGEGVKIYDHNHRVIDGVVSHSELDSAPVSIGSDCWIGSNVVILPGVSICDRVIVGAGSVITKSISEPGTYVTENIRLRKLN</sequence>
<accession>A0ABZ0QDJ8</accession>
<dbReference type="Pfam" id="PF00132">
    <property type="entry name" value="Hexapep"/>
    <property type="match status" value="1"/>
</dbReference>
<dbReference type="CDD" id="cd04647">
    <property type="entry name" value="LbH_MAT_like"/>
    <property type="match status" value="1"/>
</dbReference>
<dbReference type="InterPro" id="IPR051159">
    <property type="entry name" value="Hexapeptide_acetyltransf"/>
</dbReference>
<dbReference type="PANTHER" id="PTHR23416">
    <property type="entry name" value="SIALIC ACID SYNTHASE-RELATED"/>
    <property type="match status" value="1"/>
</dbReference>
<dbReference type="PANTHER" id="PTHR23416:SF23">
    <property type="entry name" value="ACETYLTRANSFERASE C18B11.09C-RELATED"/>
    <property type="match status" value="1"/>
</dbReference>
<keyword evidence="3" id="KW-0012">Acyltransferase</keyword>
<comment type="similarity">
    <text evidence="1">Belongs to the transferase hexapeptide repeat family.</text>
</comment>
<reference evidence="3 4" key="1">
    <citation type="submission" date="2023-11" db="EMBL/GenBank/DDBJ databases">
        <title>Plant-associative lifestyle of Vibrio porteresiae and its evolutionary dynamics.</title>
        <authorList>
            <person name="Rameshkumar N."/>
            <person name="Kirti K."/>
        </authorList>
    </citation>
    <scope>NUCLEOTIDE SEQUENCE [LARGE SCALE GENOMIC DNA]</scope>
    <source>
        <strain evidence="3 4">MSSRF30</strain>
    </source>
</reference>
<dbReference type="EMBL" id="CP138203">
    <property type="protein sequence ID" value="WPC74267.1"/>
    <property type="molecule type" value="Genomic_DNA"/>
</dbReference>
<evidence type="ECO:0000313" key="4">
    <source>
        <dbReference type="Proteomes" id="UP001304071"/>
    </source>
</evidence>
<dbReference type="Proteomes" id="UP001304071">
    <property type="component" value="Chromosome 1"/>
</dbReference>
<dbReference type="SUPFAM" id="SSF51161">
    <property type="entry name" value="Trimeric LpxA-like enzymes"/>
    <property type="match status" value="1"/>
</dbReference>
<proteinExistence type="inferred from homology"/>
<keyword evidence="2 3" id="KW-0808">Transferase</keyword>
<evidence type="ECO:0000313" key="3">
    <source>
        <dbReference type="EMBL" id="WPC74267.1"/>
    </source>
</evidence>
<dbReference type="InterPro" id="IPR011004">
    <property type="entry name" value="Trimer_LpxA-like_sf"/>
</dbReference>
<evidence type="ECO:0000256" key="1">
    <source>
        <dbReference type="ARBA" id="ARBA00007274"/>
    </source>
</evidence>
<dbReference type="EC" id="2.3.1.-" evidence="3"/>
<gene>
    <name evidence="3" type="ORF">R8Z52_03110</name>
</gene>
<protein>
    <submittedName>
        <fullName evidence="3">Acyltransferase</fullName>
        <ecNumber evidence="3">2.3.1.-</ecNumber>
    </submittedName>
</protein>
<organism evidence="3 4">
    <name type="scientific">Vibrio porteresiae DSM 19223</name>
    <dbReference type="NCBI Taxonomy" id="1123496"/>
    <lineage>
        <taxon>Bacteria</taxon>
        <taxon>Pseudomonadati</taxon>
        <taxon>Pseudomonadota</taxon>
        <taxon>Gammaproteobacteria</taxon>
        <taxon>Vibrionales</taxon>
        <taxon>Vibrionaceae</taxon>
        <taxon>Vibrio</taxon>
    </lineage>
</organism>
<evidence type="ECO:0000256" key="2">
    <source>
        <dbReference type="ARBA" id="ARBA00022679"/>
    </source>
</evidence>
<dbReference type="GO" id="GO:0016746">
    <property type="term" value="F:acyltransferase activity"/>
    <property type="evidence" value="ECO:0007669"/>
    <property type="project" value="UniProtKB-KW"/>
</dbReference>
<keyword evidence="4" id="KW-1185">Reference proteome</keyword>
<name>A0ABZ0QDJ8_9VIBR</name>
<dbReference type="RefSeq" id="WP_315972741.1">
    <property type="nucleotide sequence ID" value="NZ_AP024895.1"/>
</dbReference>
<dbReference type="Gene3D" id="2.160.10.10">
    <property type="entry name" value="Hexapeptide repeat proteins"/>
    <property type="match status" value="1"/>
</dbReference>